<dbReference type="EMBL" id="MNCJ02000321">
    <property type="protein sequence ID" value="KAF5801356.1"/>
    <property type="molecule type" value="Genomic_DNA"/>
</dbReference>
<gene>
    <name evidence="1" type="ORF">HanXRQr2_Chr06g0247181</name>
</gene>
<dbReference type="Gramene" id="mRNA:HanXRQr2_Chr06g0247181">
    <property type="protein sequence ID" value="mRNA:HanXRQr2_Chr06g0247181"/>
    <property type="gene ID" value="HanXRQr2_Chr06g0247181"/>
</dbReference>
<protein>
    <submittedName>
        <fullName evidence="1">Uncharacterized protein</fullName>
    </submittedName>
</protein>
<dbReference type="Proteomes" id="UP000215914">
    <property type="component" value="Unassembled WGS sequence"/>
</dbReference>
<evidence type="ECO:0000313" key="1">
    <source>
        <dbReference type="EMBL" id="KAF5801356.1"/>
    </source>
</evidence>
<reference evidence="1" key="2">
    <citation type="submission" date="2020-06" db="EMBL/GenBank/DDBJ databases">
        <title>Helianthus annuus Genome sequencing and assembly Release 2.</title>
        <authorList>
            <person name="Gouzy J."/>
            <person name="Langlade N."/>
            <person name="Munos S."/>
        </authorList>
    </citation>
    <scope>NUCLEOTIDE SEQUENCE</scope>
    <source>
        <tissue evidence="1">Leaves</tissue>
    </source>
</reference>
<organism evidence="1 2">
    <name type="scientific">Helianthus annuus</name>
    <name type="common">Common sunflower</name>
    <dbReference type="NCBI Taxonomy" id="4232"/>
    <lineage>
        <taxon>Eukaryota</taxon>
        <taxon>Viridiplantae</taxon>
        <taxon>Streptophyta</taxon>
        <taxon>Embryophyta</taxon>
        <taxon>Tracheophyta</taxon>
        <taxon>Spermatophyta</taxon>
        <taxon>Magnoliopsida</taxon>
        <taxon>eudicotyledons</taxon>
        <taxon>Gunneridae</taxon>
        <taxon>Pentapetalae</taxon>
        <taxon>asterids</taxon>
        <taxon>campanulids</taxon>
        <taxon>Asterales</taxon>
        <taxon>Asteraceae</taxon>
        <taxon>Asteroideae</taxon>
        <taxon>Heliantheae alliance</taxon>
        <taxon>Heliantheae</taxon>
        <taxon>Helianthus</taxon>
    </lineage>
</organism>
<dbReference type="AlphaFoldDB" id="A0A9K3IQP7"/>
<reference evidence="1" key="1">
    <citation type="journal article" date="2017" name="Nature">
        <title>The sunflower genome provides insights into oil metabolism, flowering and Asterid evolution.</title>
        <authorList>
            <person name="Badouin H."/>
            <person name="Gouzy J."/>
            <person name="Grassa C.J."/>
            <person name="Murat F."/>
            <person name="Staton S.E."/>
            <person name="Cottret L."/>
            <person name="Lelandais-Briere C."/>
            <person name="Owens G.L."/>
            <person name="Carrere S."/>
            <person name="Mayjonade B."/>
            <person name="Legrand L."/>
            <person name="Gill N."/>
            <person name="Kane N.C."/>
            <person name="Bowers J.E."/>
            <person name="Hubner S."/>
            <person name="Bellec A."/>
            <person name="Berard A."/>
            <person name="Berges H."/>
            <person name="Blanchet N."/>
            <person name="Boniface M.C."/>
            <person name="Brunel D."/>
            <person name="Catrice O."/>
            <person name="Chaidir N."/>
            <person name="Claudel C."/>
            <person name="Donnadieu C."/>
            <person name="Faraut T."/>
            <person name="Fievet G."/>
            <person name="Helmstetter N."/>
            <person name="King M."/>
            <person name="Knapp S.J."/>
            <person name="Lai Z."/>
            <person name="Le Paslier M.C."/>
            <person name="Lippi Y."/>
            <person name="Lorenzon L."/>
            <person name="Mandel J.R."/>
            <person name="Marage G."/>
            <person name="Marchand G."/>
            <person name="Marquand E."/>
            <person name="Bret-Mestries E."/>
            <person name="Morien E."/>
            <person name="Nambeesan S."/>
            <person name="Nguyen T."/>
            <person name="Pegot-Espagnet P."/>
            <person name="Pouilly N."/>
            <person name="Raftis F."/>
            <person name="Sallet E."/>
            <person name="Schiex T."/>
            <person name="Thomas J."/>
            <person name="Vandecasteele C."/>
            <person name="Vares D."/>
            <person name="Vear F."/>
            <person name="Vautrin S."/>
            <person name="Crespi M."/>
            <person name="Mangin B."/>
            <person name="Burke J.M."/>
            <person name="Salse J."/>
            <person name="Munos S."/>
            <person name="Vincourt P."/>
            <person name="Rieseberg L.H."/>
            <person name="Langlade N.B."/>
        </authorList>
    </citation>
    <scope>NUCLEOTIDE SEQUENCE</scope>
    <source>
        <tissue evidence="1">Leaves</tissue>
    </source>
</reference>
<comment type="caution">
    <text evidence="1">The sequence shown here is derived from an EMBL/GenBank/DDBJ whole genome shotgun (WGS) entry which is preliminary data.</text>
</comment>
<evidence type="ECO:0000313" key="2">
    <source>
        <dbReference type="Proteomes" id="UP000215914"/>
    </source>
</evidence>
<proteinExistence type="predicted"/>
<keyword evidence="2" id="KW-1185">Reference proteome</keyword>
<name>A0A9K3IQP7_HELAN</name>
<sequence length="46" mass="5272">MMGLGARWGWVEMERWLISPPLREFCGSCGGGWLFQVEIRVTESVN</sequence>
<accession>A0A9K3IQP7</accession>